<sequence>MQLLLQINYPHWENNTAFYKTITACDLAFRFLRLPCVCRHRLNGCFIVAVGQTVSAHGYPSGRVQMQHHTGFEVGWTVERSGMYELVFQFVIHSLTNSTNSICSGSLQLSALPACHL</sequence>
<evidence type="ECO:0000313" key="2">
    <source>
        <dbReference type="Proteomes" id="UP001469553"/>
    </source>
</evidence>
<proteinExistence type="predicted"/>
<evidence type="ECO:0000313" key="1">
    <source>
        <dbReference type="EMBL" id="MEQ2290684.1"/>
    </source>
</evidence>
<gene>
    <name evidence="1" type="ORF">AMECASPLE_005657</name>
</gene>
<dbReference type="Proteomes" id="UP001469553">
    <property type="component" value="Unassembled WGS sequence"/>
</dbReference>
<comment type="caution">
    <text evidence="1">The sequence shown here is derived from an EMBL/GenBank/DDBJ whole genome shotgun (WGS) entry which is preliminary data.</text>
</comment>
<organism evidence="1 2">
    <name type="scientific">Ameca splendens</name>
    <dbReference type="NCBI Taxonomy" id="208324"/>
    <lineage>
        <taxon>Eukaryota</taxon>
        <taxon>Metazoa</taxon>
        <taxon>Chordata</taxon>
        <taxon>Craniata</taxon>
        <taxon>Vertebrata</taxon>
        <taxon>Euteleostomi</taxon>
        <taxon>Actinopterygii</taxon>
        <taxon>Neopterygii</taxon>
        <taxon>Teleostei</taxon>
        <taxon>Neoteleostei</taxon>
        <taxon>Acanthomorphata</taxon>
        <taxon>Ovalentaria</taxon>
        <taxon>Atherinomorphae</taxon>
        <taxon>Cyprinodontiformes</taxon>
        <taxon>Goodeidae</taxon>
        <taxon>Ameca</taxon>
    </lineage>
</organism>
<dbReference type="EMBL" id="JAHRIP010028478">
    <property type="protein sequence ID" value="MEQ2290684.1"/>
    <property type="molecule type" value="Genomic_DNA"/>
</dbReference>
<name>A0ABV0YA55_9TELE</name>
<accession>A0ABV0YA55</accession>
<keyword evidence="2" id="KW-1185">Reference proteome</keyword>
<reference evidence="1 2" key="1">
    <citation type="submission" date="2021-06" db="EMBL/GenBank/DDBJ databases">
        <authorList>
            <person name="Palmer J.M."/>
        </authorList>
    </citation>
    <scope>NUCLEOTIDE SEQUENCE [LARGE SCALE GENOMIC DNA]</scope>
    <source>
        <strain evidence="1 2">AS_MEX2019</strain>
        <tissue evidence="1">Muscle</tissue>
    </source>
</reference>
<protein>
    <submittedName>
        <fullName evidence="1">Uncharacterized protein</fullName>
    </submittedName>
</protein>